<feature type="chain" id="PRO_5045870597" evidence="1">
    <location>
        <begin position="23"/>
        <end position="132"/>
    </location>
</feature>
<keyword evidence="3" id="KW-1185">Reference proteome</keyword>
<organism evidence="2 3">
    <name type="scientific">Neurospora intermedia</name>
    <dbReference type="NCBI Taxonomy" id="5142"/>
    <lineage>
        <taxon>Eukaryota</taxon>
        <taxon>Fungi</taxon>
        <taxon>Dikarya</taxon>
        <taxon>Ascomycota</taxon>
        <taxon>Pezizomycotina</taxon>
        <taxon>Sordariomycetes</taxon>
        <taxon>Sordariomycetidae</taxon>
        <taxon>Sordariales</taxon>
        <taxon>Sordariaceae</taxon>
        <taxon>Neurospora</taxon>
    </lineage>
</organism>
<keyword evidence="1" id="KW-0732">Signal</keyword>
<gene>
    <name evidence="2" type="ORF">QR685DRAFT_596144</name>
</gene>
<reference evidence="2 3" key="1">
    <citation type="submission" date="2023-09" db="EMBL/GenBank/DDBJ databases">
        <title>Multi-omics analysis of a traditional fermented food reveals byproduct-associated fungal strains for waste-to-food upcycling.</title>
        <authorList>
            <consortium name="Lawrence Berkeley National Laboratory"/>
            <person name="Rekdal V.M."/>
            <person name="Villalobos-Escobedo J.M."/>
            <person name="Rodriguez-Valeron N."/>
            <person name="Garcia M.O."/>
            <person name="Vasquez D.P."/>
            <person name="Damayanti I."/>
            <person name="Sorensen P.M."/>
            <person name="Baidoo E.E."/>
            <person name="De Carvalho A.C."/>
            <person name="Riley R."/>
            <person name="Lipzen A."/>
            <person name="He G."/>
            <person name="Yan M."/>
            <person name="Haridas S."/>
            <person name="Daum C."/>
            <person name="Yoshinaga Y."/>
            <person name="Ng V."/>
            <person name="Grigoriev I.V."/>
            <person name="Munk R."/>
            <person name="Nuraida L."/>
            <person name="Wijaya C.H."/>
            <person name="Morales P.-C."/>
            <person name="Keasling J.D."/>
        </authorList>
    </citation>
    <scope>NUCLEOTIDE SEQUENCE [LARGE SCALE GENOMIC DNA]</scope>
    <source>
        <strain evidence="2 3">FGSC 2613</strain>
    </source>
</reference>
<dbReference type="EMBL" id="JAVLET010000003">
    <property type="protein sequence ID" value="KAL0471825.1"/>
    <property type="molecule type" value="Genomic_DNA"/>
</dbReference>
<name>A0ABR3DGL2_NEUIN</name>
<dbReference type="Proteomes" id="UP001451303">
    <property type="component" value="Unassembled WGS sequence"/>
</dbReference>
<comment type="caution">
    <text evidence="2">The sequence shown here is derived from an EMBL/GenBank/DDBJ whole genome shotgun (WGS) entry which is preliminary data.</text>
</comment>
<protein>
    <submittedName>
        <fullName evidence="2">Uncharacterized protein</fullName>
    </submittedName>
</protein>
<feature type="signal peptide" evidence="1">
    <location>
        <begin position="1"/>
        <end position="22"/>
    </location>
</feature>
<sequence length="132" mass="13636">MKFATTLAGLAALFASATQALAQHATSATVTGFSAIRNATHIKYVSPPPFSSPLFLSLSFLIPRAPSSPPFPHSLPPSSAVNQVRVLLSDTHVVGNTVNLDYLSPLFSSDWQGAGAGGASAMYTGPASFTLT</sequence>
<evidence type="ECO:0000313" key="2">
    <source>
        <dbReference type="EMBL" id="KAL0471825.1"/>
    </source>
</evidence>
<evidence type="ECO:0000256" key="1">
    <source>
        <dbReference type="SAM" id="SignalP"/>
    </source>
</evidence>
<proteinExistence type="predicted"/>
<evidence type="ECO:0000313" key="3">
    <source>
        <dbReference type="Proteomes" id="UP001451303"/>
    </source>
</evidence>
<accession>A0ABR3DGL2</accession>